<dbReference type="Gene3D" id="3.40.190.10">
    <property type="entry name" value="Periplasmic binding protein-like II"/>
    <property type="match status" value="1"/>
</dbReference>
<reference evidence="4" key="1">
    <citation type="journal article" date="2019" name="Int. J. Syst. Evol. Microbiol.">
        <title>The Global Catalogue of Microorganisms (GCM) 10K type strain sequencing project: providing services to taxonomists for standard genome sequencing and annotation.</title>
        <authorList>
            <consortium name="The Broad Institute Genomics Platform"/>
            <consortium name="The Broad Institute Genome Sequencing Center for Infectious Disease"/>
            <person name="Wu L."/>
            <person name="Ma J."/>
        </authorList>
    </citation>
    <scope>NUCLEOTIDE SEQUENCE [LARGE SCALE GENOMIC DNA]</scope>
    <source>
        <strain evidence="4">JCM 3366</strain>
    </source>
</reference>
<name>A0ABW0T6U5_9HYPH</name>
<dbReference type="EMBL" id="JBHSNB010000001">
    <property type="protein sequence ID" value="MFC5584670.1"/>
    <property type="molecule type" value="Genomic_DNA"/>
</dbReference>
<evidence type="ECO:0000256" key="1">
    <source>
        <dbReference type="ARBA" id="ARBA00006987"/>
    </source>
</evidence>
<accession>A0ABW0T6U5</accession>
<feature type="signal peptide" evidence="2">
    <location>
        <begin position="1"/>
        <end position="29"/>
    </location>
</feature>
<organism evidence="3 4">
    <name type="scientific">Nitratireductor kimnyeongensis</name>
    <dbReference type="NCBI Taxonomy" id="430679"/>
    <lineage>
        <taxon>Bacteria</taxon>
        <taxon>Pseudomonadati</taxon>
        <taxon>Pseudomonadota</taxon>
        <taxon>Alphaproteobacteria</taxon>
        <taxon>Hyphomicrobiales</taxon>
        <taxon>Phyllobacteriaceae</taxon>
        <taxon>Nitratireductor</taxon>
    </lineage>
</organism>
<dbReference type="Proteomes" id="UP001596107">
    <property type="component" value="Unassembled WGS sequence"/>
</dbReference>
<evidence type="ECO:0000313" key="4">
    <source>
        <dbReference type="Proteomes" id="UP001596107"/>
    </source>
</evidence>
<sequence length="348" mass="36997">MNNWRSILKRAGGVATTVALAALATSSFAQDDHYAGKTINMIVGGNAGGGFDTYARILANHMADHIPGNPEILVQNMPGAGSALAAEYVYASKNTDGTLIGAIYPGAIVAPLFDSSFNGRYKPTEFVYLGTANSANRVCGFMDTAAASSFEKAATEKVVLGGDAPGGSIYDYGRLLSNLTDAQIEVIPGYTGTRDIILAMERGELDGLCGISWSSLKNQARPLIEAGRLNVVVQIALEPGDELNEMGVPEVWNFVSEENEPVLRLVVNQQAFGRPYVLSPDTPPELAEVLRNAFDATMKDEDYLAEASKAQIEIAPGSGGYIQSLVEEMFAADEALVERARLAIAPPE</sequence>
<dbReference type="RefSeq" id="WP_223019555.1">
    <property type="nucleotide sequence ID" value="NZ_CP078143.1"/>
</dbReference>
<gene>
    <name evidence="3" type="ORF">ACFPOD_06085</name>
</gene>
<dbReference type="Gene3D" id="3.40.190.150">
    <property type="entry name" value="Bordetella uptake gene, domain 1"/>
    <property type="match status" value="1"/>
</dbReference>
<comment type="similarity">
    <text evidence="1">Belongs to the UPF0065 (bug) family.</text>
</comment>
<comment type="caution">
    <text evidence="3">The sequence shown here is derived from an EMBL/GenBank/DDBJ whole genome shotgun (WGS) entry which is preliminary data.</text>
</comment>
<keyword evidence="4" id="KW-1185">Reference proteome</keyword>
<evidence type="ECO:0000256" key="2">
    <source>
        <dbReference type="SAM" id="SignalP"/>
    </source>
</evidence>
<feature type="chain" id="PRO_5045338514" evidence="2">
    <location>
        <begin position="30"/>
        <end position="348"/>
    </location>
</feature>
<protein>
    <submittedName>
        <fullName evidence="3">Bug family tripartite tricarboxylate transporter substrate binding protein</fullName>
    </submittedName>
</protein>
<dbReference type="InterPro" id="IPR042100">
    <property type="entry name" value="Bug_dom1"/>
</dbReference>
<dbReference type="InterPro" id="IPR005064">
    <property type="entry name" value="BUG"/>
</dbReference>
<dbReference type="PANTHER" id="PTHR42928">
    <property type="entry name" value="TRICARBOXYLATE-BINDING PROTEIN"/>
    <property type="match status" value="1"/>
</dbReference>
<keyword evidence="2" id="KW-0732">Signal</keyword>
<dbReference type="PANTHER" id="PTHR42928:SF5">
    <property type="entry name" value="BLR1237 PROTEIN"/>
    <property type="match status" value="1"/>
</dbReference>
<evidence type="ECO:0000313" key="3">
    <source>
        <dbReference type="EMBL" id="MFC5584670.1"/>
    </source>
</evidence>
<proteinExistence type="inferred from homology"/>